<gene>
    <name evidence="1" type="ORF">FHS81_003465</name>
</gene>
<evidence type="ECO:0000313" key="2">
    <source>
        <dbReference type="Proteomes" id="UP000537592"/>
    </source>
</evidence>
<organism evidence="1 2">
    <name type="scientific">Pseudochelatococcus contaminans</name>
    <dbReference type="NCBI Taxonomy" id="1538103"/>
    <lineage>
        <taxon>Bacteria</taxon>
        <taxon>Pseudomonadati</taxon>
        <taxon>Pseudomonadota</taxon>
        <taxon>Alphaproteobacteria</taxon>
        <taxon>Hyphomicrobiales</taxon>
        <taxon>Chelatococcaceae</taxon>
        <taxon>Pseudochelatococcus</taxon>
    </lineage>
</organism>
<dbReference type="Proteomes" id="UP000537592">
    <property type="component" value="Unassembled WGS sequence"/>
</dbReference>
<protein>
    <submittedName>
        <fullName evidence="1">Uncharacterized protein</fullName>
    </submittedName>
</protein>
<comment type="caution">
    <text evidence="1">The sequence shown here is derived from an EMBL/GenBank/DDBJ whole genome shotgun (WGS) entry which is preliminary data.</text>
</comment>
<accession>A0A7W5Z8F6</accession>
<proteinExistence type="predicted"/>
<dbReference type="EMBL" id="JACICC010000016">
    <property type="protein sequence ID" value="MBB3811351.1"/>
    <property type="molecule type" value="Genomic_DNA"/>
</dbReference>
<reference evidence="1 2" key="1">
    <citation type="submission" date="2020-08" db="EMBL/GenBank/DDBJ databases">
        <title>Genomic Encyclopedia of Type Strains, Phase IV (KMG-IV): sequencing the most valuable type-strain genomes for metagenomic binning, comparative biology and taxonomic classification.</title>
        <authorList>
            <person name="Goeker M."/>
        </authorList>
    </citation>
    <scope>NUCLEOTIDE SEQUENCE [LARGE SCALE GENOMIC DNA]</scope>
    <source>
        <strain evidence="1 2">DSM 28760</strain>
    </source>
</reference>
<keyword evidence="2" id="KW-1185">Reference proteome</keyword>
<name>A0A7W5Z8F6_9HYPH</name>
<sequence>MRRSYWPENMPPIRFKSRPMRLLPMCLLQGSQRNRDSTWVGKTW</sequence>
<dbReference type="AlphaFoldDB" id="A0A7W5Z8F6"/>
<evidence type="ECO:0000313" key="1">
    <source>
        <dbReference type="EMBL" id="MBB3811351.1"/>
    </source>
</evidence>